<evidence type="ECO:0000313" key="6">
    <source>
        <dbReference type="Proteomes" id="UP000318733"/>
    </source>
</evidence>
<dbReference type="Gene3D" id="3.40.1190.20">
    <property type="match status" value="1"/>
</dbReference>
<comment type="caution">
    <text evidence="5">The sequence shown here is derived from an EMBL/GenBank/DDBJ whole genome shotgun (WGS) entry which is preliminary data.</text>
</comment>
<dbReference type="AlphaFoldDB" id="A0A556MIG6"/>
<dbReference type="InterPro" id="IPR052700">
    <property type="entry name" value="Carb_kinase_PfkB-like"/>
</dbReference>
<dbReference type="OrthoDB" id="9813569at2"/>
<keyword evidence="6" id="KW-1185">Reference proteome</keyword>
<dbReference type="GO" id="GO:0016301">
    <property type="term" value="F:kinase activity"/>
    <property type="evidence" value="ECO:0007669"/>
    <property type="project" value="UniProtKB-KW"/>
</dbReference>
<reference evidence="5 6" key="1">
    <citation type="submission" date="2019-07" db="EMBL/GenBank/DDBJ databases">
        <authorList>
            <person name="Huq M.A."/>
        </authorList>
    </citation>
    <scope>NUCLEOTIDE SEQUENCE [LARGE SCALE GENOMIC DNA]</scope>
    <source>
        <strain evidence="5 6">MAH-19</strain>
    </source>
</reference>
<dbReference type="PANTHER" id="PTHR43320:SF2">
    <property type="entry name" value="2-DEHYDRO-3-DEOXYGLUCONOKINASE_2-DEHYDRO-3-DEOXYGALACTONOKINASE"/>
    <property type="match status" value="1"/>
</dbReference>
<evidence type="ECO:0000256" key="3">
    <source>
        <dbReference type="ARBA" id="ARBA00022777"/>
    </source>
</evidence>
<gene>
    <name evidence="5" type="ORF">FO440_18090</name>
</gene>
<dbReference type="Pfam" id="PF00294">
    <property type="entry name" value="PfkB"/>
    <property type="match status" value="1"/>
</dbReference>
<comment type="similarity">
    <text evidence="1">Belongs to the carbohydrate kinase PfkB family.</text>
</comment>
<name>A0A556MIG6_9SPHI</name>
<dbReference type="InterPro" id="IPR011611">
    <property type="entry name" value="PfkB_dom"/>
</dbReference>
<evidence type="ECO:0000256" key="1">
    <source>
        <dbReference type="ARBA" id="ARBA00010688"/>
    </source>
</evidence>
<organism evidence="5 6">
    <name type="scientific">Mucilaginibacter corticis</name>
    <dbReference type="NCBI Taxonomy" id="2597670"/>
    <lineage>
        <taxon>Bacteria</taxon>
        <taxon>Pseudomonadati</taxon>
        <taxon>Bacteroidota</taxon>
        <taxon>Sphingobacteriia</taxon>
        <taxon>Sphingobacteriales</taxon>
        <taxon>Sphingobacteriaceae</taxon>
        <taxon>Mucilaginibacter</taxon>
    </lineage>
</organism>
<evidence type="ECO:0000313" key="5">
    <source>
        <dbReference type="EMBL" id="TSJ39652.1"/>
    </source>
</evidence>
<dbReference type="PANTHER" id="PTHR43320">
    <property type="entry name" value="SUGAR KINASE"/>
    <property type="match status" value="1"/>
</dbReference>
<evidence type="ECO:0000259" key="4">
    <source>
        <dbReference type="Pfam" id="PF00294"/>
    </source>
</evidence>
<sequence>MSFLTFGEIMLRLTPPVSGEKLYGSSVFAVNYAGSESNVASSLAILGNSVQFITKVPDNTIGDNAIRSLTNYGVDVAQIKKGGERLGTYFVELGSSIRPSRVIYDRKFSAFSQIDVNEFDWQEILEGKSWLFVSGITAAVSDSCAEATIALVAQAKKLNVNVAFDFNYRRTLWSDNLKARQVFDRILEHTDLLLGNVGGLIDVYDMKINGSNETEMAHHGIQLTAAQFGLKQIAFTIREHNSASSNRLGAVFFNEGKTYISPNYTVDITDRFGSGDAFAASILHALNKGWDNQKIINFAAAAFALKHTIPGDQHTSPEHEIISIMEGNTSGHVIR</sequence>
<dbReference type="SUPFAM" id="SSF53613">
    <property type="entry name" value="Ribokinase-like"/>
    <property type="match status" value="1"/>
</dbReference>
<evidence type="ECO:0000256" key="2">
    <source>
        <dbReference type="ARBA" id="ARBA00022679"/>
    </source>
</evidence>
<dbReference type="CDD" id="cd01166">
    <property type="entry name" value="KdgK"/>
    <property type="match status" value="1"/>
</dbReference>
<dbReference type="RefSeq" id="WP_144249689.1">
    <property type="nucleotide sequence ID" value="NZ_VLPK01000003.1"/>
</dbReference>
<proteinExistence type="inferred from homology"/>
<protein>
    <submittedName>
        <fullName evidence="5">Sugar kinase</fullName>
    </submittedName>
</protein>
<keyword evidence="2" id="KW-0808">Transferase</keyword>
<accession>A0A556MIG6</accession>
<dbReference type="Proteomes" id="UP000318733">
    <property type="component" value="Unassembled WGS sequence"/>
</dbReference>
<keyword evidence="3 5" id="KW-0418">Kinase</keyword>
<dbReference type="InterPro" id="IPR029056">
    <property type="entry name" value="Ribokinase-like"/>
</dbReference>
<dbReference type="EMBL" id="VLPK01000003">
    <property type="protein sequence ID" value="TSJ39652.1"/>
    <property type="molecule type" value="Genomic_DNA"/>
</dbReference>
<feature type="domain" description="Carbohydrate kinase PfkB" evidence="4">
    <location>
        <begin position="5"/>
        <end position="317"/>
    </location>
</feature>